<reference evidence="2 3" key="1">
    <citation type="journal article" date="2013" name="BMC Microbiol.">
        <title>Identification of the type II cytochrome c maturation pathway in anammox bacteria by comparative genomics.</title>
        <authorList>
            <person name="Ferousi C."/>
            <person name="Speth D.R."/>
            <person name="Reimann J."/>
            <person name="Op den Camp H.J."/>
            <person name="Allen J.W."/>
            <person name="Keltjens J.T."/>
            <person name="Jetten M.S."/>
        </authorList>
    </citation>
    <scope>NUCLEOTIDE SEQUENCE [LARGE SCALE GENOMIC DNA]</scope>
    <source>
        <strain evidence="2">RU1</strain>
    </source>
</reference>
<keyword evidence="3" id="KW-1185">Reference proteome</keyword>
<dbReference type="AlphaFoldDB" id="A0A0M2US84"/>
<evidence type="ECO:0000259" key="1">
    <source>
        <dbReference type="SMART" id="SM00746"/>
    </source>
</evidence>
<sequence length="139" mass="15956">MIAKYFLIPGFICIITGCANTTTLSQKEQPKVIDPVCAYFSDMGCVHITIGENTPKSSYEGVAYYFCSQECKVDFDKEPSKYLRNVTPPEGTIDFVCHMKIDELRRFVTCVYQDKIYYFCSDHCRTKYLTNPDAYTGKE</sequence>
<accession>A0A0M2US84</accession>
<dbReference type="GO" id="GO:0016787">
    <property type="term" value="F:hydrolase activity"/>
    <property type="evidence" value="ECO:0007669"/>
    <property type="project" value="UniProtKB-KW"/>
</dbReference>
<dbReference type="InterPro" id="IPR009078">
    <property type="entry name" value="Ferritin-like_SF"/>
</dbReference>
<dbReference type="SMART" id="SM00746">
    <property type="entry name" value="TRASH"/>
    <property type="match status" value="2"/>
</dbReference>
<dbReference type="EMBL" id="LAQJ01000239">
    <property type="protein sequence ID" value="KKO18702.1"/>
    <property type="molecule type" value="Genomic_DNA"/>
</dbReference>
<dbReference type="EC" id="3.6.3.4" evidence="2"/>
<dbReference type="InterPro" id="IPR011017">
    <property type="entry name" value="TRASH_dom"/>
</dbReference>
<dbReference type="GO" id="GO:0016491">
    <property type="term" value="F:oxidoreductase activity"/>
    <property type="evidence" value="ECO:0007669"/>
    <property type="project" value="InterPro"/>
</dbReference>
<evidence type="ECO:0000313" key="2">
    <source>
        <dbReference type="EMBL" id="KKO18702.1"/>
    </source>
</evidence>
<dbReference type="InterPro" id="IPR007029">
    <property type="entry name" value="YHS_dom"/>
</dbReference>
<comment type="caution">
    <text evidence="2">The sequence shown here is derived from an EMBL/GenBank/DDBJ whole genome shotgun (WGS) entry which is preliminary data.</text>
</comment>
<dbReference type="Gene3D" id="1.10.620.20">
    <property type="entry name" value="Ribonucleotide Reductase, subunit A"/>
    <property type="match status" value="1"/>
</dbReference>
<dbReference type="Proteomes" id="UP000034954">
    <property type="component" value="Unassembled WGS sequence"/>
</dbReference>
<feature type="domain" description="TRASH" evidence="1">
    <location>
        <begin position="94"/>
        <end position="132"/>
    </location>
</feature>
<organism evidence="2 3">
    <name type="scientific">Candidatus Brocadia fulgida</name>
    <dbReference type="NCBI Taxonomy" id="380242"/>
    <lineage>
        <taxon>Bacteria</taxon>
        <taxon>Pseudomonadati</taxon>
        <taxon>Planctomycetota</taxon>
        <taxon>Candidatus Brocadiia</taxon>
        <taxon>Candidatus Brocadiales</taxon>
        <taxon>Candidatus Brocadiaceae</taxon>
        <taxon>Candidatus Brocadia</taxon>
    </lineage>
</organism>
<keyword evidence="2" id="KW-0378">Hydrolase</keyword>
<evidence type="ECO:0000313" key="3">
    <source>
        <dbReference type="Proteomes" id="UP000034954"/>
    </source>
</evidence>
<name>A0A0M2US84_9BACT</name>
<protein>
    <submittedName>
        <fullName evidence="2">Copper-transporting P-type ATPase</fullName>
        <ecNumber evidence="2">3.6.3.4</ecNumber>
    </submittedName>
</protein>
<dbReference type="InterPro" id="IPR012348">
    <property type="entry name" value="RNR-like"/>
</dbReference>
<dbReference type="SUPFAM" id="SSF47240">
    <property type="entry name" value="Ferritin-like"/>
    <property type="match status" value="1"/>
</dbReference>
<dbReference type="Pfam" id="PF04945">
    <property type="entry name" value="YHS"/>
    <property type="match status" value="2"/>
</dbReference>
<proteinExistence type="predicted"/>
<gene>
    <name evidence="2" type="primary">actP</name>
    <name evidence="2" type="ORF">BROFUL_02581</name>
</gene>
<dbReference type="PROSITE" id="PS51257">
    <property type="entry name" value="PROKAR_LIPOPROTEIN"/>
    <property type="match status" value="1"/>
</dbReference>
<feature type="domain" description="TRASH" evidence="1">
    <location>
        <begin position="42"/>
        <end position="79"/>
    </location>
</feature>